<dbReference type="InterPro" id="IPR036866">
    <property type="entry name" value="RibonucZ/Hydroxyglut_hydro"/>
</dbReference>
<dbReference type="InterPro" id="IPR001279">
    <property type="entry name" value="Metallo-B-lactamas"/>
</dbReference>
<dbReference type="SUPFAM" id="SSF56281">
    <property type="entry name" value="Metallo-hydrolase/oxidoreductase"/>
    <property type="match status" value="1"/>
</dbReference>
<reference evidence="6 7" key="1">
    <citation type="submission" date="2023-05" db="EMBL/GenBank/DDBJ databases">
        <title>B98-5 Cell Line De Novo Hybrid Assembly: An Optical Mapping Approach.</title>
        <authorList>
            <person name="Kananen K."/>
            <person name="Auerbach J.A."/>
            <person name="Kautto E."/>
            <person name="Blachly J.S."/>
        </authorList>
    </citation>
    <scope>NUCLEOTIDE SEQUENCE [LARGE SCALE GENOMIC DNA]</scope>
    <source>
        <strain evidence="6">B95-8</strain>
        <tissue evidence="6">Cell line</tissue>
    </source>
</reference>
<feature type="region of interest" description="Disordered" evidence="4">
    <location>
        <begin position="190"/>
        <end position="215"/>
    </location>
</feature>
<dbReference type="Pfam" id="PF16123">
    <property type="entry name" value="HAGH_C"/>
    <property type="match status" value="1"/>
</dbReference>
<feature type="domain" description="Metallo-beta-lactamase" evidence="5">
    <location>
        <begin position="11"/>
        <end position="294"/>
    </location>
</feature>
<feature type="compositionally biased region" description="Low complexity" evidence="4">
    <location>
        <begin position="279"/>
        <end position="294"/>
    </location>
</feature>
<evidence type="ECO:0000256" key="4">
    <source>
        <dbReference type="SAM" id="MobiDB-lite"/>
    </source>
</evidence>
<dbReference type="SMART" id="SM00849">
    <property type="entry name" value="Lactamase_B"/>
    <property type="match status" value="1"/>
</dbReference>
<dbReference type="Gene3D" id="3.60.15.10">
    <property type="entry name" value="Ribonuclease Z/Hydroxyacylglutathione hydrolase-like"/>
    <property type="match status" value="3"/>
</dbReference>
<dbReference type="EMBL" id="JASSZA010000011">
    <property type="protein sequence ID" value="KAK2097203.1"/>
    <property type="molecule type" value="Genomic_DNA"/>
</dbReference>
<evidence type="ECO:0000256" key="1">
    <source>
        <dbReference type="ARBA" id="ARBA00022723"/>
    </source>
</evidence>
<feature type="compositionally biased region" description="Pro residues" evidence="4">
    <location>
        <begin position="203"/>
        <end position="215"/>
    </location>
</feature>
<feature type="region of interest" description="Disordered" evidence="4">
    <location>
        <begin position="375"/>
        <end position="398"/>
    </location>
</feature>
<gene>
    <name evidence="6" type="ORF">P7K49_022654</name>
</gene>
<organism evidence="6 7">
    <name type="scientific">Saguinus oedipus</name>
    <name type="common">Cotton-top tamarin</name>
    <name type="synonym">Oedipomidas oedipus</name>
    <dbReference type="NCBI Taxonomy" id="9490"/>
    <lineage>
        <taxon>Eukaryota</taxon>
        <taxon>Metazoa</taxon>
        <taxon>Chordata</taxon>
        <taxon>Craniata</taxon>
        <taxon>Vertebrata</taxon>
        <taxon>Euteleostomi</taxon>
        <taxon>Mammalia</taxon>
        <taxon>Eutheria</taxon>
        <taxon>Euarchontoglires</taxon>
        <taxon>Primates</taxon>
        <taxon>Haplorrhini</taxon>
        <taxon>Platyrrhini</taxon>
        <taxon>Cebidae</taxon>
        <taxon>Callitrichinae</taxon>
        <taxon>Saguinus</taxon>
    </lineage>
</organism>
<dbReference type="Proteomes" id="UP001266305">
    <property type="component" value="Unassembled WGS sequence"/>
</dbReference>
<dbReference type="PANTHER" id="PTHR11935">
    <property type="entry name" value="BETA LACTAMASE DOMAIN"/>
    <property type="match status" value="1"/>
</dbReference>
<evidence type="ECO:0000256" key="2">
    <source>
        <dbReference type="ARBA" id="ARBA00022801"/>
    </source>
</evidence>
<protein>
    <recommendedName>
        <fullName evidence="5">Metallo-beta-lactamase domain-containing protein</fullName>
    </recommendedName>
</protein>
<keyword evidence="1" id="KW-0479">Metal-binding</keyword>
<sequence>MKVKVIPVLEDNYMYLVIEELTREAVAVDVAVPKRGHGRASPKPPRPPGMSGPHVLCSLGVTGGWGCSIISGLPKVRAPLASALPLLPGRSHCPLGPRSPALPSRGGPGLLEIVGREGVSLTAVLTTHHHWREDAPQPHPDPTWPRPPVRRDHARGNPELARLRPGLAVLGADERIFSLTRRLAHGEELRVSARPREGGVGVPGPPALTGPPAPPPQFGAIHVRCLLTPGHTSGHMSYFLWEDDCPDPPALFSGTRSAERAHPASRRPLPLCSDPPSPARGRAVGGRLRLVPGGQRPADVPEPGRAGHPAPRDGERAWALPSFPVGTAPTLRTRTVPGCSANAHQRADPAGEAGRKVFCGHEHTLSNLEFAQKVEPRNDHGGGGRASGGSQTSPNADQGLWSLQKRDEDDVPTVPSTLGEERLYNPFLRVAEEPVRKFTGKAGPADVLEVLCKERARFEQAGEPRQPQARALLALQWGLLSAAPNK</sequence>
<feature type="region of interest" description="Disordered" evidence="4">
    <location>
        <begin position="254"/>
        <end position="321"/>
    </location>
</feature>
<dbReference type="PANTHER" id="PTHR11935:SF77">
    <property type="entry name" value="HYDROXYACYLGLUTATHIONE HYDROLASE-LIKE PROTEIN"/>
    <property type="match status" value="1"/>
</dbReference>
<keyword evidence="7" id="KW-1185">Reference proteome</keyword>
<keyword evidence="2" id="KW-0378">Hydrolase</keyword>
<evidence type="ECO:0000313" key="7">
    <source>
        <dbReference type="Proteomes" id="UP001266305"/>
    </source>
</evidence>
<evidence type="ECO:0000256" key="3">
    <source>
        <dbReference type="ARBA" id="ARBA00022833"/>
    </source>
</evidence>
<evidence type="ECO:0000313" key="6">
    <source>
        <dbReference type="EMBL" id="KAK2097203.1"/>
    </source>
</evidence>
<dbReference type="InterPro" id="IPR032282">
    <property type="entry name" value="HAGH_C"/>
</dbReference>
<name>A0ABQ9UJF6_SAGOE</name>
<evidence type="ECO:0000259" key="5">
    <source>
        <dbReference type="SMART" id="SM00849"/>
    </source>
</evidence>
<comment type="caution">
    <text evidence="6">The sequence shown here is derived from an EMBL/GenBank/DDBJ whole genome shotgun (WGS) entry which is preliminary data.</text>
</comment>
<proteinExistence type="predicted"/>
<accession>A0ABQ9UJF6</accession>
<keyword evidence="3" id="KW-0862">Zinc</keyword>